<organism evidence="1 2">
    <name type="scientific">Amborella trichopoda</name>
    <dbReference type="NCBI Taxonomy" id="13333"/>
    <lineage>
        <taxon>Eukaryota</taxon>
        <taxon>Viridiplantae</taxon>
        <taxon>Streptophyta</taxon>
        <taxon>Embryophyta</taxon>
        <taxon>Tracheophyta</taxon>
        <taxon>Spermatophyta</taxon>
        <taxon>Magnoliopsida</taxon>
        <taxon>Amborellales</taxon>
        <taxon>Amborellaceae</taxon>
        <taxon>Amborella</taxon>
    </lineage>
</organism>
<dbReference type="OMA" id="WERIYRF"/>
<dbReference type="SUPFAM" id="SSF53098">
    <property type="entry name" value="Ribonuclease H-like"/>
    <property type="match status" value="1"/>
</dbReference>
<dbReference type="InterPro" id="IPR012337">
    <property type="entry name" value="RNaseH-like_sf"/>
</dbReference>
<sequence length="163" mass="19197">MYVLKSKLITRFLYNYTFLHALMREHCMREIVKESTTRFATTFLTIQSLLVNKVGLRSMIRSNEWQTDRAAMSQLGRQVETTLLDRRFWAQCNNVVSVTEPLVRVLRLSDSDDKPAMGFLFDAMRCVREAILENNIWTEEILEIVDRRCRDQLHRDIHATGNL</sequence>
<proteinExistence type="predicted"/>
<dbReference type="Proteomes" id="UP000017836">
    <property type="component" value="Unassembled WGS sequence"/>
</dbReference>
<evidence type="ECO:0000313" key="1">
    <source>
        <dbReference type="EMBL" id="ERN08830.1"/>
    </source>
</evidence>
<dbReference type="eggNOG" id="ENOG502QRQU">
    <property type="taxonomic scope" value="Eukaryota"/>
</dbReference>
<protein>
    <submittedName>
        <fullName evidence="1">Uncharacterized protein</fullName>
    </submittedName>
</protein>
<accession>W1PNS5</accession>
<dbReference type="EMBL" id="KI393208">
    <property type="protein sequence ID" value="ERN08830.1"/>
    <property type="molecule type" value="Genomic_DNA"/>
</dbReference>
<dbReference type="HOGENOM" id="CLU_016471_2_2_1"/>
<dbReference type="Gramene" id="ERN08830">
    <property type="protein sequence ID" value="ERN08830"/>
    <property type="gene ID" value="AMTR_s00015p00025090"/>
</dbReference>
<keyword evidence="2" id="KW-1185">Reference proteome</keyword>
<evidence type="ECO:0000313" key="2">
    <source>
        <dbReference type="Proteomes" id="UP000017836"/>
    </source>
</evidence>
<dbReference type="AlphaFoldDB" id="W1PNS5"/>
<name>W1PNS5_AMBTC</name>
<gene>
    <name evidence="1" type="ORF">AMTR_s00015p00025090</name>
</gene>
<reference evidence="2" key="1">
    <citation type="journal article" date="2013" name="Science">
        <title>The Amborella genome and the evolution of flowering plants.</title>
        <authorList>
            <consortium name="Amborella Genome Project"/>
        </authorList>
    </citation>
    <scope>NUCLEOTIDE SEQUENCE [LARGE SCALE GENOMIC DNA]</scope>
</reference>